<evidence type="ECO:0000313" key="1">
    <source>
        <dbReference type="EMBL" id="KKR33290.1"/>
    </source>
</evidence>
<reference evidence="1 2" key="1">
    <citation type="journal article" date="2015" name="Nature">
        <title>rRNA introns, odd ribosomes, and small enigmatic genomes across a large radiation of phyla.</title>
        <authorList>
            <person name="Brown C.T."/>
            <person name="Hug L.A."/>
            <person name="Thomas B.C."/>
            <person name="Sharon I."/>
            <person name="Castelle C.J."/>
            <person name="Singh A."/>
            <person name="Wilkins M.J."/>
            <person name="Williams K.H."/>
            <person name="Banfield J.F."/>
        </authorList>
    </citation>
    <scope>NUCLEOTIDE SEQUENCE [LARGE SCALE GENOMIC DNA]</scope>
</reference>
<proteinExistence type="predicted"/>
<gene>
    <name evidence="1" type="ORF">UT63_C0019G0012</name>
</gene>
<dbReference type="AlphaFoldDB" id="A0A0G0SEZ5"/>
<comment type="caution">
    <text evidence="1">The sequence shown here is derived from an EMBL/GenBank/DDBJ whole genome shotgun (WGS) entry which is preliminary data.</text>
</comment>
<evidence type="ECO:0000313" key="2">
    <source>
        <dbReference type="Proteomes" id="UP000034539"/>
    </source>
</evidence>
<name>A0A0G0SEZ5_9BACT</name>
<accession>A0A0G0SEZ5</accession>
<dbReference type="Proteomes" id="UP000034539">
    <property type="component" value="Unassembled WGS sequence"/>
</dbReference>
<protein>
    <submittedName>
        <fullName evidence="1">Uncharacterized protein</fullName>
    </submittedName>
</protein>
<dbReference type="EMBL" id="LBXN01000019">
    <property type="protein sequence ID" value="KKR33290.1"/>
    <property type="molecule type" value="Genomic_DNA"/>
</dbReference>
<sequence length="73" mass="8652">MTEQRKRLTYDSKRANARLARFGFNHWWDVPLGLNDSWDTMVYIATRPGGKFNYHTILEKVIRPDIKKAGSRR</sequence>
<organism evidence="1 2">
    <name type="scientific">Candidatus Gottesmanbacteria bacterium GW2011_GWC2_39_8</name>
    <dbReference type="NCBI Taxonomy" id="1618450"/>
    <lineage>
        <taxon>Bacteria</taxon>
        <taxon>Candidatus Gottesmaniibacteriota</taxon>
    </lineage>
</organism>